<dbReference type="SMART" id="SM00028">
    <property type="entry name" value="TPR"/>
    <property type="match status" value="4"/>
</dbReference>
<dbReference type="InterPro" id="IPR019734">
    <property type="entry name" value="TPR_rpt"/>
</dbReference>
<evidence type="ECO:0000256" key="1">
    <source>
        <dbReference type="SAM" id="SignalP"/>
    </source>
</evidence>
<accession>A0ABV7CFY8</accession>
<feature type="signal peptide" evidence="1">
    <location>
        <begin position="1"/>
        <end position="18"/>
    </location>
</feature>
<dbReference type="Pfam" id="PF13424">
    <property type="entry name" value="TPR_12"/>
    <property type="match status" value="1"/>
</dbReference>
<gene>
    <name evidence="2" type="ORF">ACFOEE_03150</name>
</gene>
<dbReference type="Proteomes" id="UP001595453">
    <property type="component" value="Unassembled WGS sequence"/>
</dbReference>
<dbReference type="EMBL" id="JBHRSD010000006">
    <property type="protein sequence ID" value="MFC3031519.1"/>
    <property type="molecule type" value="Genomic_DNA"/>
</dbReference>
<name>A0ABV7CFY8_9GAMM</name>
<dbReference type="InterPro" id="IPR011990">
    <property type="entry name" value="TPR-like_helical_dom_sf"/>
</dbReference>
<keyword evidence="1" id="KW-0732">Signal</keyword>
<dbReference type="Gene3D" id="1.25.40.10">
    <property type="entry name" value="Tetratricopeptide repeat domain"/>
    <property type="match status" value="2"/>
</dbReference>
<dbReference type="SUPFAM" id="SSF48452">
    <property type="entry name" value="TPR-like"/>
    <property type="match status" value="1"/>
</dbReference>
<feature type="chain" id="PRO_5045455490" evidence="1">
    <location>
        <begin position="19"/>
        <end position="300"/>
    </location>
</feature>
<dbReference type="Pfam" id="PF13181">
    <property type="entry name" value="TPR_8"/>
    <property type="match status" value="1"/>
</dbReference>
<dbReference type="RefSeq" id="WP_377120828.1">
    <property type="nucleotide sequence ID" value="NZ_JBHRSD010000006.1"/>
</dbReference>
<evidence type="ECO:0000313" key="3">
    <source>
        <dbReference type="Proteomes" id="UP001595453"/>
    </source>
</evidence>
<reference evidence="3" key="1">
    <citation type="journal article" date="2019" name="Int. J. Syst. Evol. Microbiol.">
        <title>The Global Catalogue of Microorganisms (GCM) 10K type strain sequencing project: providing services to taxonomists for standard genome sequencing and annotation.</title>
        <authorList>
            <consortium name="The Broad Institute Genomics Platform"/>
            <consortium name="The Broad Institute Genome Sequencing Center for Infectious Disease"/>
            <person name="Wu L."/>
            <person name="Ma J."/>
        </authorList>
    </citation>
    <scope>NUCLEOTIDE SEQUENCE [LARGE SCALE GENOMIC DNA]</scope>
    <source>
        <strain evidence="3">KCTC 42730</strain>
    </source>
</reference>
<evidence type="ECO:0000313" key="2">
    <source>
        <dbReference type="EMBL" id="MFC3031519.1"/>
    </source>
</evidence>
<comment type="caution">
    <text evidence="2">The sequence shown here is derived from an EMBL/GenBank/DDBJ whole genome shotgun (WGS) entry which is preliminary data.</text>
</comment>
<protein>
    <submittedName>
        <fullName evidence="2">Tetratricopeptide repeat protein</fullName>
    </submittedName>
</protein>
<organism evidence="2 3">
    <name type="scientific">Pseudoalteromonas fenneropenaei</name>
    <dbReference type="NCBI Taxonomy" id="1737459"/>
    <lineage>
        <taxon>Bacteria</taxon>
        <taxon>Pseudomonadati</taxon>
        <taxon>Pseudomonadota</taxon>
        <taxon>Gammaproteobacteria</taxon>
        <taxon>Alteromonadales</taxon>
        <taxon>Pseudoalteromonadaceae</taxon>
        <taxon>Pseudoalteromonas</taxon>
    </lineage>
</organism>
<proteinExistence type="predicted"/>
<sequence>MRISQLLWCLLFALPSFAAEHLSDHEHFCQVKPTIPCLDHINAALLNETYLSPEWYKIKSYQLDYYYDVRRFDDIIRAVEPLLPHGDAPAVFKSQLYFYYAKSLGAAGRKAEALEYAQKAIAKVENIYEAFGEPLRLVELANLQLSLGNFEKAYQILAMAESRFAKSKDPIFNFELNSNKANVQHHWGDLEKAARFRLAALNWVAGTDQNAKIVVAMGNLARTYQLLGRYELARDTYVDSLTYLKSHNDDENRAAHLLRLAEIYWQLDDKDNAKNTLKQVNSQLLSAHHLKVYEKLAAQL</sequence>
<keyword evidence="3" id="KW-1185">Reference proteome</keyword>